<proteinExistence type="predicted"/>
<dbReference type="Gene3D" id="3.40.50.300">
    <property type="entry name" value="P-loop containing nucleotide triphosphate hydrolases"/>
    <property type="match status" value="1"/>
</dbReference>
<organism evidence="3 4">
    <name type="scientific">Paenibacillus vortex V453</name>
    <dbReference type="NCBI Taxonomy" id="715225"/>
    <lineage>
        <taxon>Bacteria</taxon>
        <taxon>Bacillati</taxon>
        <taxon>Bacillota</taxon>
        <taxon>Bacilli</taxon>
        <taxon>Bacillales</taxon>
        <taxon>Paenibacillaceae</taxon>
        <taxon>Paenibacillus</taxon>
    </lineage>
</organism>
<dbReference type="KEGG" id="pvo:PVOR_06820"/>
<dbReference type="Pfam" id="PF17863">
    <property type="entry name" value="AAA_lid_2"/>
    <property type="match status" value="1"/>
</dbReference>
<dbReference type="EMBL" id="ADHJ01000012">
    <property type="protein sequence ID" value="EFU42924.1"/>
    <property type="molecule type" value="Genomic_DNA"/>
</dbReference>
<sequence length="767" mass="85979">MFSSSIHAEESNLPEWAPDLLGRVTKRVGSVIVGHEEQISLTMMALLAGGHVLLEDVPGVGKTMLVKSVAALIGCDFSRIQFTYDLMPGDITGASVYYPHTGEFVYRPGPVMSNIVLADEINRASPRAQSALLEAMEEGRVTVDGHTYPLPAPFFLLATQNPYEYEGTSRLPEAQLDRFLMRLSLGYPNMEGELELLERGMGSPRLEDLKPIMMGSELMKMQQMVSRVFVDDTIKRYMVSVADASRKQQGVSLGISPRGTLAWLRASQAAAFLTGRMYVIPDDCLRVAVPVLTHRIHLGHDARAAGVTPYEMVESIITRFDLPRLAKPEGNVCHEYAVCWNGRRGNRHLVTSALGLYLWLGGESLRFVWLACTFLLLCGGLTSLFGPTRMTISRRSSPACIQAGDSVEMTVQITYRSVLPLPWLIVTDRMGGREYRKLLFPGMRKRLEYTYRLNQVPRGVWSSIYSEVEWGDMFGWFRTCRSLQSDTGGFIVLPRPMKWPEAQVLVQGSDMDREDERARVRVWNETRGTGVRDYIPGDPMNRIHWKNSAKLGRLQSFMPHEGYGVRQGIVLDTALQGYFGYEGVKPEDAFEETVSVAVGLVTQLLRDRMPFKLRMDGAGVANQPIEYKGASSEHHQDILLPFASVQLAEKDSVRRPRFEFSHNSSEKNTEWAVMTGVFHKNVAVTGINLLNEGSRKVTIYCTQMAKRMKSPVNASPVQGGDQDHPEWAHEFFSKGGKLVYLQELSAYENSTRIGGAGYERIQQQLVR</sequence>
<evidence type="ECO:0000313" key="4">
    <source>
        <dbReference type="Proteomes" id="UP000003094"/>
    </source>
</evidence>
<comment type="caution">
    <text evidence="3">The sequence shown here is derived from an EMBL/GenBank/DDBJ whole genome shotgun (WGS) entry which is preliminary data.</text>
</comment>
<evidence type="ECO:0000259" key="1">
    <source>
        <dbReference type="Pfam" id="PF07726"/>
    </source>
</evidence>
<dbReference type="PANTHER" id="PTHR42759:SF5">
    <property type="entry name" value="METHANOL DEHYDROGENASE REGULATOR"/>
    <property type="match status" value="1"/>
</dbReference>
<dbReference type="Proteomes" id="UP000003094">
    <property type="component" value="Unassembled WGS sequence"/>
</dbReference>
<feature type="domain" description="ChlI/MoxR AAA lid" evidence="2">
    <location>
        <begin position="244"/>
        <end position="315"/>
    </location>
</feature>
<evidence type="ECO:0000313" key="3">
    <source>
        <dbReference type="EMBL" id="EFU42924.1"/>
    </source>
</evidence>
<dbReference type="AlphaFoldDB" id="A0A2R9SZY7"/>
<dbReference type="InterPro" id="IPR011703">
    <property type="entry name" value="ATPase_AAA-3"/>
</dbReference>
<keyword evidence="4" id="KW-1185">Reference proteome</keyword>
<dbReference type="GO" id="GO:0016887">
    <property type="term" value="F:ATP hydrolysis activity"/>
    <property type="evidence" value="ECO:0007669"/>
    <property type="project" value="InterPro"/>
</dbReference>
<dbReference type="PANTHER" id="PTHR42759">
    <property type="entry name" value="MOXR FAMILY PROTEIN"/>
    <property type="match status" value="1"/>
</dbReference>
<dbReference type="Pfam" id="PF07726">
    <property type="entry name" value="AAA_3"/>
    <property type="match status" value="1"/>
</dbReference>
<name>A0A2R9SZY7_9BACL</name>
<dbReference type="InterPro" id="IPR050764">
    <property type="entry name" value="CbbQ/NirQ/NorQ/GpvN"/>
</dbReference>
<dbReference type="SUPFAM" id="SSF52540">
    <property type="entry name" value="P-loop containing nucleoside triphosphate hydrolases"/>
    <property type="match status" value="1"/>
</dbReference>
<dbReference type="InterPro" id="IPR027417">
    <property type="entry name" value="P-loop_NTPase"/>
</dbReference>
<dbReference type="GO" id="GO:0005524">
    <property type="term" value="F:ATP binding"/>
    <property type="evidence" value="ECO:0007669"/>
    <property type="project" value="InterPro"/>
</dbReference>
<dbReference type="InterPro" id="IPR041628">
    <property type="entry name" value="ChlI/MoxR_AAA_lid"/>
</dbReference>
<protein>
    <submittedName>
        <fullName evidence="3">ATPase associated with various cellular activities AAA_3</fullName>
    </submittedName>
</protein>
<gene>
    <name evidence="3" type="ORF">PVOR_06820</name>
</gene>
<accession>A0A2R9SZY7</accession>
<dbReference type="Gene3D" id="1.10.8.80">
    <property type="entry name" value="Magnesium chelatase subunit I, C-Terminal domain"/>
    <property type="match status" value="1"/>
</dbReference>
<feature type="domain" description="ATPase AAA-3" evidence="1">
    <location>
        <begin position="51"/>
        <end position="181"/>
    </location>
</feature>
<evidence type="ECO:0000259" key="2">
    <source>
        <dbReference type="Pfam" id="PF17863"/>
    </source>
</evidence>
<reference evidence="3 4" key="1">
    <citation type="journal article" date="2010" name="BMC Genomics">
        <title>Genome sequence of the pattern forming Paenibacillus vortex bacterium reveals potential for thriving in complex environments.</title>
        <authorList>
            <person name="Sirota-Madi A."/>
            <person name="Olender T."/>
            <person name="Helman Y."/>
            <person name="Ingham C."/>
            <person name="Brainis I."/>
            <person name="Roth D."/>
            <person name="Hagi E."/>
            <person name="Brodsky L."/>
            <person name="Leshkowitz D."/>
            <person name="Galatenko V."/>
            <person name="Nikolaev V."/>
            <person name="Mugasimangalam R.C."/>
            <person name="Bransburg-Zabary S."/>
            <person name="Gutnick D.L."/>
            <person name="Lancet D."/>
            <person name="Ben-Jacob E."/>
        </authorList>
    </citation>
    <scope>NUCLEOTIDE SEQUENCE [LARGE SCALE GENOMIC DNA]</scope>
    <source>
        <strain evidence="3 4">V453</strain>
    </source>
</reference>